<dbReference type="PANTHER" id="PTHR30055">
    <property type="entry name" value="HTH-TYPE TRANSCRIPTIONAL REGULATOR RUTR"/>
    <property type="match status" value="1"/>
</dbReference>
<accession>A0A927E578</accession>
<feature type="domain" description="HTH tetR-type" evidence="3">
    <location>
        <begin position="24"/>
        <end position="84"/>
    </location>
</feature>
<dbReference type="PROSITE" id="PS50977">
    <property type="entry name" value="HTH_TETR_2"/>
    <property type="match status" value="1"/>
</dbReference>
<evidence type="ECO:0000313" key="4">
    <source>
        <dbReference type="EMBL" id="MBD3844327.1"/>
    </source>
</evidence>
<dbReference type="AlphaFoldDB" id="A0A927E578"/>
<evidence type="ECO:0000313" key="5">
    <source>
        <dbReference type="Proteomes" id="UP000619295"/>
    </source>
</evidence>
<comment type="caution">
    <text evidence="4">The sequence shown here is derived from an EMBL/GenBank/DDBJ whole genome shotgun (WGS) entry which is preliminary data.</text>
</comment>
<keyword evidence="1 2" id="KW-0238">DNA-binding</keyword>
<feature type="DNA-binding region" description="H-T-H motif" evidence="2">
    <location>
        <begin position="47"/>
        <end position="66"/>
    </location>
</feature>
<dbReference type="EMBL" id="JACXWY010000001">
    <property type="protein sequence ID" value="MBD3844327.1"/>
    <property type="molecule type" value="Genomic_DNA"/>
</dbReference>
<dbReference type="PRINTS" id="PR00455">
    <property type="entry name" value="HTHTETR"/>
</dbReference>
<dbReference type="InterPro" id="IPR001647">
    <property type="entry name" value="HTH_TetR"/>
</dbReference>
<reference evidence="4" key="1">
    <citation type="submission" date="2020-09" db="EMBL/GenBank/DDBJ databases">
        <title>Bosea spartocytisi sp. nov. a root nodule endophyte of Spartocytisus supranubius in the high mountain ecosystem fo the Teide National Park (Canary Islands, Spain).</title>
        <authorList>
            <person name="Pulido-Suarez L."/>
            <person name="Peix A."/>
            <person name="Igual J.M."/>
            <person name="Socas-Perez N."/>
            <person name="Velazquez E."/>
            <person name="Flores-Felix J.D."/>
            <person name="Leon-Barrios M."/>
        </authorList>
    </citation>
    <scope>NUCLEOTIDE SEQUENCE</scope>
    <source>
        <strain evidence="4">SSUT16</strain>
    </source>
</reference>
<keyword evidence="5" id="KW-1185">Reference proteome</keyword>
<sequence>MSTSLPPARSDAGPTAMRQRLTRDERYRQLIDVAWRLVRRDGTDALSLGRLSEEAGVTKPVVYDHFGTRAGLLAALYREYDQRQTALMDEALANSPQLLDARAGVIAACYVDCVLTQGREIPGVTAALAGSPELDQLKRGYSAIFIGKCRAALQPFADIPIPAAAFWGMLGAAEALSGAAAANEISREEAQAELLDVILTTVRRHRTAGAIATRG</sequence>
<dbReference type="SUPFAM" id="SSF46689">
    <property type="entry name" value="Homeodomain-like"/>
    <property type="match status" value="1"/>
</dbReference>
<name>A0A927E578_9HYPH</name>
<dbReference type="RefSeq" id="WP_191123122.1">
    <property type="nucleotide sequence ID" value="NZ_JACXWY010000001.1"/>
</dbReference>
<dbReference type="Gene3D" id="1.10.357.10">
    <property type="entry name" value="Tetracycline Repressor, domain 2"/>
    <property type="match status" value="1"/>
</dbReference>
<protein>
    <submittedName>
        <fullName evidence="4">TetR/AcrR family transcriptional regulator</fullName>
    </submittedName>
</protein>
<dbReference type="GO" id="GO:0003700">
    <property type="term" value="F:DNA-binding transcription factor activity"/>
    <property type="evidence" value="ECO:0007669"/>
    <property type="project" value="TreeGrafter"/>
</dbReference>
<evidence type="ECO:0000259" key="3">
    <source>
        <dbReference type="PROSITE" id="PS50977"/>
    </source>
</evidence>
<dbReference type="Pfam" id="PF00440">
    <property type="entry name" value="TetR_N"/>
    <property type="match status" value="1"/>
</dbReference>
<dbReference type="PANTHER" id="PTHR30055:SF223">
    <property type="entry name" value="HTH-TYPE TRANSCRIPTIONAL REGULATOR UIDR"/>
    <property type="match status" value="1"/>
</dbReference>
<dbReference type="InterPro" id="IPR009057">
    <property type="entry name" value="Homeodomain-like_sf"/>
</dbReference>
<dbReference type="Proteomes" id="UP000619295">
    <property type="component" value="Unassembled WGS sequence"/>
</dbReference>
<proteinExistence type="predicted"/>
<evidence type="ECO:0000256" key="1">
    <source>
        <dbReference type="ARBA" id="ARBA00023125"/>
    </source>
</evidence>
<dbReference type="InterPro" id="IPR050109">
    <property type="entry name" value="HTH-type_TetR-like_transc_reg"/>
</dbReference>
<gene>
    <name evidence="4" type="ORF">IED13_01355</name>
</gene>
<organism evidence="4 5">
    <name type="scientific">Bosea spartocytisi</name>
    <dbReference type="NCBI Taxonomy" id="2773451"/>
    <lineage>
        <taxon>Bacteria</taxon>
        <taxon>Pseudomonadati</taxon>
        <taxon>Pseudomonadota</taxon>
        <taxon>Alphaproteobacteria</taxon>
        <taxon>Hyphomicrobiales</taxon>
        <taxon>Boseaceae</taxon>
        <taxon>Bosea</taxon>
    </lineage>
</organism>
<dbReference type="GO" id="GO:0000976">
    <property type="term" value="F:transcription cis-regulatory region binding"/>
    <property type="evidence" value="ECO:0007669"/>
    <property type="project" value="TreeGrafter"/>
</dbReference>
<evidence type="ECO:0000256" key="2">
    <source>
        <dbReference type="PROSITE-ProRule" id="PRU00335"/>
    </source>
</evidence>